<proteinExistence type="predicted"/>
<dbReference type="AlphaFoldDB" id="A0A8H7ZM40"/>
<feature type="region of interest" description="Disordered" evidence="1">
    <location>
        <begin position="1"/>
        <end position="45"/>
    </location>
</feature>
<evidence type="ECO:0000256" key="1">
    <source>
        <dbReference type="SAM" id="MobiDB-lite"/>
    </source>
</evidence>
<dbReference type="Gene3D" id="3.40.50.1820">
    <property type="entry name" value="alpha/beta hydrolase"/>
    <property type="match status" value="1"/>
</dbReference>
<protein>
    <submittedName>
        <fullName evidence="2">Uncharacterized protein</fullName>
    </submittedName>
</protein>
<evidence type="ECO:0000313" key="3">
    <source>
        <dbReference type="Proteomes" id="UP000673691"/>
    </source>
</evidence>
<evidence type="ECO:0000313" key="2">
    <source>
        <dbReference type="EMBL" id="KAG5455710.1"/>
    </source>
</evidence>
<organism evidence="2 3">
    <name type="scientific">Olpidium bornovanus</name>
    <dbReference type="NCBI Taxonomy" id="278681"/>
    <lineage>
        <taxon>Eukaryota</taxon>
        <taxon>Fungi</taxon>
        <taxon>Fungi incertae sedis</taxon>
        <taxon>Olpidiomycota</taxon>
        <taxon>Olpidiomycotina</taxon>
        <taxon>Olpidiomycetes</taxon>
        <taxon>Olpidiales</taxon>
        <taxon>Olpidiaceae</taxon>
        <taxon>Olpidium</taxon>
    </lineage>
</organism>
<dbReference type="SUPFAM" id="SSF53474">
    <property type="entry name" value="alpha/beta-Hydrolases"/>
    <property type="match status" value="1"/>
</dbReference>
<dbReference type="InterPro" id="IPR029058">
    <property type="entry name" value="AB_hydrolase_fold"/>
</dbReference>
<dbReference type="InterPro" id="IPR050471">
    <property type="entry name" value="AB_hydrolase"/>
</dbReference>
<keyword evidence="3" id="KW-1185">Reference proteome</keyword>
<name>A0A8H7ZM40_9FUNG</name>
<comment type="caution">
    <text evidence="2">The sequence shown here is derived from an EMBL/GenBank/DDBJ whole genome shotgun (WGS) entry which is preliminary data.</text>
</comment>
<dbReference type="PANTHER" id="PTHR43433:SF5">
    <property type="entry name" value="AB HYDROLASE-1 DOMAIN-CONTAINING PROTEIN"/>
    <property type="match status" value="1"/>
</dbReference>
<reference evidence="2 3" key="1">
    <citation type="journal article" name="Sci. Rep.">
        <title>Genome-scale phylogenetic analyses confirm Olpidium as the closest living zoosporic fungus to the non-flagellated, terrestrial fungi.</title>
        <authorList>
            <person name="Chang Y."/>
            <person name="Rochon D."/>
            <person name="Sekimoto S."/>
            <person name="Wang Y."/>
            <person name="Chovatia M."/>
            <person name="Sandor L."/>
            <person name="Salamov A."/>
            <person name="Grigoriev I.V."/>
            <person name="Stajich J.E."/>
            <person name="Spatafora J.W."/>
        </authorList>
    </citation>
    <scope>NUCLEOTIDE SEQUENCE [LARGE SCALE GENOMIC DNA]</scope>
    <source>
        <strain evidence="2">S191</strain>
    </source>
</reference>
<dbReference type="Proteomes" id="UP000673691">
    <property type="component" value="Unassembled WGS sequence"/>
</dbReference>
<feature type="compositionally biased region" description="Basic and acidic residues" evidence="1">
    <location>
        <begin position="17"/>
        <end position="35"/>
    </location>
</feature>
<dbReference type="PANTHER" id="PTHR43433">
    <property type="entry name" value="HYDROLASE, ALPHA/BETA FOLD FAMILY PROTEIN"/>
    <property type="match status" value="1"/>
</dbReference>
<sequence length="239" mass="26014">MSELAAPGGLEPAAADASRREDGALAAPERLEPYTRHRPRRQAFAAVDPAANPPVRLYYELYGTGETKVLFVMGGRRRMWRSRGRGGGRAAARSSDIKEMQARALIPGVFLGRPPSARRISATGFQTTAMAWEEQVEFFSGLPAYQLCIFGRAAFPAYEDNRGIGRSDAPRGLYSTSQMANDTLKLLDIIGWKPENVHVVGVSLGGAKFCFPFGYGTGARACDDKTPTLNPIFARAEIK</sequence>
<dbReference type="OrthoDB" id="19657at2759"/>
<feature type="compositionally biased region" description="Low complexity" evidence="1">
    <location>
        <begin position="1"/>
        <end position="15"/>
    </location>
</feature>
<accession>A0A8H7ZM40</accession>
<gene>
    <name evidence="2" type="ORF">BJ554DRAFT_4782</name>
</gene>
<dbReference type="EMBL" id="JAEFCI010012914">
    <property type="protein sequence ID" value="KAG5455710.1"/>
    <property type="molecule type" value="Genomic_DNA"/>
</dbReference>